<sequence length="374" mass="41610">MAAYPHIIAAPNENKIPFPVHVSLSKVQFCKEYGSRLLAASGWDGTVHLYLLGNNGHSEEKRYYYHGKPVLACTFTGGNRVASGGLDQIVKLVDIETGREVNMGAHSGGIRCMEYHDRLNAVVTGSWDSTVKLWDSRSTTPGGPMQSVQVGERVYAMDVLGEKLVVGTRDRKIQLFDMRNLGSAEQVRDSPLKYQTRAAAFFPTGDAFVVSSIEGRVAIEYVDPSPEEQKKKYAFKCHRSKEDGVERIYPVNALAFHPINGTFATGGSDAMVNLWDPFNRKRLVQLHRFQTSIISLSFNFDGSQLAIASSFAFEYEPAPNPMPENTVTAKNEIDDLKKDKKYEIDGVENLGPVEAKVFTCSYSFDFSAYFLETD</sequence>
<reference evidence="4" key="1">
    <citation type="submission" date="2023-07" db="EMBL/GenBank/DDBJ databases">
        <authorList>
            <consortium name="CYATHOMIX"/>
        </authorList>
    </citation>
    <scope>NUCLEOTIDE SEQUENCE</scope>
    <source>
        <strain evidence="4">N/A</strain>
    </source>
</reference>
<protein>
    <recommendedName>
        <fullName evidence="6">Mitotic checkpoint protein BUB3</fullName>
    </recommendedName>
</protein>
<name>A0AA36GKE1_CYLNA</name>
<proteinExistence type="predicted"/>
<keyword evidence="5" id="KW-1185">Reference proteome</keyword>
<dbReference type="PROSITE" id="PS50294">
    <property type="entry name" value="WD_REPEATS_REGION"/>
    <property type="match status" value="1"/>
</dbReference>
<evidence type="ECO:0000313" key="5">
    <source>
        <dbReference type="Proteomes" id="UP001176961"/>
    </source>
</evidence>
<evidence type="ECO:0000313" key="4">
    <source>
        <dbReference type="EMBL" id="CAJ0591955.1"/>
    </source>
</evidence>
<dbReference type="AlphaFoldDB" id="A0AA36GKE1"/>
<dbReference type="InterPro" id="IPR036322">
    <property type="entry name" value="WD40_repeat_dom_sf"/>
</dbReference>
<keyword evidence="1 3" id="KW-0853">WD repeat</keyword>
<dbReference type="InterPro" id="IPR019775">
    <property type="entry name" value="WD40_repeat_CS"/>
</dbReference>
<dbReference type="InterPro" id="IPR015943">
    <property type="entry name" value="WD40/YVTN_repeat-like_dom_sf"/>
</dbReference>
<evidence type="ECO:0000256" key="2">
    <source>
        <dbReference type="ARBA" id="ARBA00022737"/>
    </source>
</evidence>
<dbReference type="InterPro" id="IPR020472">
    <property type="entry name" value="WD40_PAC1"/>
</dbReference>
<dbReference type="Gene3D" id="2.130.10.10">
    <property type="entry name" value="YVTN repeat-like/Quinoprotein amine dehydrogenase"/>
    <property type="match status" value="1"/>
</dbReference>
<feature type="repeat" description="WD" evidence="3">
    <location>
        <begin position="103"/>
        <end position="138"/>
    </location>
</feature>
<gene>
    <name evidence="4" type="ORF">CYNAS_LOCUS3938</name>
</gene>
<dbReference type="SUPFAM" id="SSF50978">
    <property type="entry name" value="WD40 repeat-like"/>
    <property type="match status" value="1"/>
</dbReference>
<feature type="repeat" description="WD" evidence="3">
    <location>
        <begin position="251"/>
        <end position="276"/>
    </location>
</feature>
<dbReference type="Pfam" id="PF00400">
    <property type="entry name" value="WD40"/>
    <property type="match status" value="2"/>
</dbReference>
<dbReference type="PROSITE" id="PS50082">
    <property type="entry name" value="WD_REPEATS_2"/>
    <property type="match status" value="2"/>
</dbReference>
<dbReference type="Proteomes" id="UP001176961">
    <property type="component" value="Unassembled WGS sequence"/>
</dbReference>
<dbReference type="SMART" id="SM00320">
    <property type="entry name" value="WD40"/>
    <property type="match status" value="5"/>
</dbReference>
<dbReference type="PROSITE" id="PS00678">
    <property type="entry name" value="WD_REPEATS_1"/>
    <property type="match status" value="1"/>
</dbReference>
<comment type="caution">
    <text evidence="4">The sequence shown here is derived from an EMBL/GenBank/DDBJ whole genome shotgun (WGS) entry which is preliminary data.</text>
</comment>
<dbReference type="PANTHER" id="PTHR10971">
    <property type="entry name" value="MRNA EXPORT FACTOR AND BUB3"/>
    <property type="match status" value="1"/>
</dbReference>
<keyword evidence="2" id="KW-0677">Repeat</keyword>
<dbReference type="EMBL" id="CATQJL010000001">
    <property type="protein sequence ID" value="CAJ0591955.1"/>
    <property type="molecule type" value="Genomic_DNA"/>
</dbReference>
<accession>A0AA36GKE1</accession>
<organism evidence="4 5">
    <name type="scientific">Cylicocyclus nassatus</name>
    <name type="common">Nematode worm</name>
    <dbReference type="NCBI Taxonomy" id="53992"/>
    <lineage>
        <taxon>Eukaryota</taxon>
        <taxon>Metazoa</taxon>
        <taxon>Ecdysozoa</taxon>
        <taxon>Nematoda</taxon>
        <taxon>Chromadorea</taxon>
        <taxon>Rhabditida</taxon>
        <taxon>Rhabditina</taxon>
        <taxon>Rhabditomorpha</taxon>
        <taxon>Strongyloidea</taxon>
        <taxon>Strongylidae</taxon>
        <taxon>Cylicocyclus</taxon>
    </lineage>
</organism>
<dbReference type="InterPro" id="IPR001680">
    <property type="entry name" value="WD40_rpt"/>
</dbReference>
<evidence type="ECO:0000256" key="1">
    <source>
        <dbReference type="ARBA" id="ARBA00022574"/>
    </source>
</evidence>
<dbReference type="PRINTS" id="PR00320">
    <property type="entry name" value="GPROTEINBRPT"/>
</dbReference>
<evidence type="ECO:0008006" key="6">
    <source>
        <dbReference type="Google" id="ProtNLM"/>
    </source>
</evidence>
<evidence type="ECO:0000256" key="3">
    <source>
        <dbReference type="PROSITE-ProRule" id="PRU00221"/>
    </source>
</evidence>